<dbReference type="PANTHER" id="PTHR43802:SF1">
    <property type="entry name" value="IP11341P-RELATED"/>
    <property type="match status" value="1"/>
</dbReference>
<dbReference type="InterPro" id="IPR001753">
    <property type="entry name" value="Enoyl-CoA_hydra/iso"/>
</dbReference>
<reference evidence="2 3" key="1">
    <citation type="submission" date="2018-08" db="EMBL/GenBank/DDBJ databases">
        <title>Fibrisoma montanum sp. nov., isolated from Danxia mountain soil.</title>
        <authorList>
            <person name="Huang Y."/>
        </authorList>
    </citation>
    <scope>NUCLEOTIDE SEQUENCE [LARGE SCALE GENOMIC DNA]</scope>
    <source>
        <strain evidence="2 3">HYT19</strain>
    </source>
</reference>
<dbReference type="RefSeq" id="WP_119670886.1">
    <property type="nucleotide sequence ID" value="NZ_QXED01000010.1"/>
</dbReference>
<evidence type="ECO:0000313" key="3">
    <source>
        <dbReference type="Proteomes" id="UP000283523"/>
    </source>
</evidence>
<comment type="similarity">
    <text evidence="1">Belongs to the enoyl-CoA hydratase/isomerase family.</text>
</comment>
<sequence>MTVQFEEYADRYPNLKMERSEGILQVTLHEKGESFLITDESHRDLGYAFADIGADRENKVVILTGAGESFMAGAQFADPAALTSSVGVDTLYWEGRQLLLNLLDIEVPVIAAVNGPVNIHSDVPLLCDMVLASETATFHDGAHFTAGLVPADGLQVIWPAVIGLTRAKYFLLTGQTLTAQQARQYGAVNEVLPADQVLPRAWEHARRLAALPNLTRRYTRVVVTQRLKQEMLAGTGYGLALEGLAMVDLNYQ</sequence>
<evidence type="ECO:0000313" key="2">
    <source>
        <dbReference type="EMBL" id="RIV18648.1"/>
    </source>
</evidence>
<dbReference type="Proteomes" id="UP000283523">
    <property type="component" value="Unassembled WGS sequence"/>
</dbReference>
<dbReference type="GO" id="GO:0016853">
    <property type="term" value="F:isomerase activity"/>
    <property type="evidence" value="ECO:0007669"/>
    <property type="project" value="UniProtKB-KW"/>
</dbReference>
<proteinExistence type="inferred from homology"/>
<dbReference type="AlphaFoldDB" id="A0A418LZ71"/>
<dbReference type="PANTHER" id="PTHR43802">
    <property type="entry name" value="ENOYL-COA HYDRATASE"/>
    <property type="match status" value="1"/>
</dbReference>
<dbReference type="Pfam" id="PF00378">
    <property type="entry name" value="ECH_1"/>
    <property type="match status" value="1"/>
</dbReference>
<organism evidence="2 3">
    <name type="scientific">Fibrisoma montanum</name>
    <dbReference type="NCBI Taxonomy" id="2305895"/>
    <lineage>
        <taxon>Bacteria</taxon>
        <taxon>Pseudomonadati</taxon>
        <taxon>Bacteroidota</taxon>
        <taxon>Cytophagia</taxon>
        <taxon>Cytophagales</taxon>
        <taxon>Spirosomataceae</taxon>
        <taxon>Fibrisoma</taxon>
    </lineage>
</organism>
<keyword evidence="3" id="KW-1185">Reference proteome</keyword>
<dbReference type="EMBL" id="QXED01000010">
    <property type="protein sequence ID" value="RIV18648.1"/>
    <property type="molecule type" value="Genomic_DNA"/>
</dbReference>
<dbReference type="SUPFAM" id="SSF52096">
    <property type="entry name" value="ClpP/crotonase"/>
    <property type="match status" value="1"/>
</dbReference>
<name>A0A418LZ71_9BACT</name>
<dbReference type="CDD" id="cd06558">
    <property type="entry name" value="crotonase-like"/>
    <property type="match status" value="1"/>
</dbReference>
<dbReference type="InterPro" id="IPR029045">
    <property type="entry name" value="ClpP/crotonase-like_dom_sf"/>
</dbReference>
<keyword evidence="2" id="KW-0413">Isomerase</keyword>
<comment type="caution">
    <text evidence="2">The sequence shown here is derived from an EMBL/GenBank/DDBJ whole genome shotgun (WGS) entry which is preliminary data.</text>
</comment>
<dbReference type="Gene3D" id="3.90.226.10">
    <property type="entry name" value="2-enoyl-CoA Hydratase, Chain A, domain 1"/>
    <property type="match status" value="1"/>
</dbReference>
<protein>
    <submittedName>
        <fullName evidence="2">Enoyl-CoA hydratase/isomerase family protein</fullName>
    </submittedName>
</protein>
<gene>
    <name evidence="2" type="ORF">DYU11_27125</name>
</gene>
<evidence type="ECO:0000256" key="1">
    <source>
        <dbReference type="ARBA" id="ARBA00005254"/>
    </source>
</evidence>
<accession>A0A418LZ71</accession>
<dbReference type="OrthoDB" id="9775794at2"/>